<protein>
    <submittedName>
        <fullName evidence="2">Uncharacterized protein</fullName>
    </submittedName>
</protein>
<keyword evidence="3" id="KW-1185">Reference proteome</keyword>
<accession>K0S376</accession>
<proteinExistence type="predicted"/>
<evidence type="ECO:0000256" key="1">
    <source>
        <dbReference type="SAM" id="MobiDB-lite"/>
    </source>
</evidence>
<gene>
    <name evidence="2" type="ORF">THAOC_20083</name>
</gene>
<comment type="caution">
    <text evidence="2">The sequence shown here is derived from an EMBL/GenBank/DDBJ whole genome shotgun (WGS) entry which is preliminary data.</text>
</comment>
<feature type="non-terminal residue" evidence="2">
    <location>
        <position position="94"/>
    </location>
</feature>
<evidence type="ECO:0000313" key="3">
    <source>
        <dbReference type="Proteomes" id="UP000266841"/>
    </source>
</evidence>
<dbReference type="Proteomes" id="UP000266841">
    <property type="component" value="Unassembled WGS sequence"/>
</dbReference>
<organism evidence="2 3">
    <name type="scientific">Thalassiosira oceanica</name>
    <name type="common">Marine diatom</name>
    <dbReference type="NCBI Taxonomy" id="159749"/>
    <lineage>
        <taxon>Eukaryota</taxon>
        <taxon>Sar</taxon>
        <taxon>Stramenopiles</taxon>
        <taxon>Ochrophyta</taxon>
        <taxon>Bacillariophyta</taxon>
        <taxon>Coscinodiscophyceae</taxon>
        <taxon>Thalassiosirophycidae</taxon>
        <taxon>Thalassiosirales</taxon>
        <taxon>Thalassiosiraceae</taxon>
        <taxon>Thalassiosira</taxon>
    </lineage>
</organism>
<feature type="region of interest" description="Disordered" evidence="1">
    <location>
        <begin position="65"/>
        <end position="94"/>
    </location>
</feature>
<evidence type="ECO:0000313" key="2">
    <source>
        <dbReference type="EMBL" id="EJK59660.1"/>
    </source>
</evidence>
<dbReference type="AlphaFoldDB" id="K0S376"/>
<sequence length="94" mass="9597">MLLKQTVTKIVPRLYNLLVDLEKEIDKKIKLLPPQPGVDPSSVSALVTDARAAAAAAENSAEVARGHAEATASSSLADEASAAKTAAAAAEESA</sequence>
<reference evidence="2 3" key="1">
    <citation type="journal article" date="2012" name="Genome Biol.">
        <title>Genome and low-iron response of an oceanic diatom adapted to chronic iron limitation.</title>
        <authorList>
            <person name="Lommer M."/>
            <person name="Specht M."/>
            <person name="Roy A.S."/>
            <person name="Kraemer L."/>
            <person name="Andreson R."/>
            <person name="Gutowska M.A."/>
            <person name="Wolf J."/>
            <person name="Bergner S.V."/>
            <person name="Schilhabel M.B."/>
            <person name="Klostermeier U.C."/>
            <person name="Beiko R.G."/>
            <person name="Rosenstiel P."/>
            <person name="Hippler M."/>
            <person name="Laroche J."/>
        </authorList>
    </citation>
    <scope>NUCLEOTIDE SEQUENCE [LARGE SCALE GENOMIC DNA]</scope>
    <source>
        <strain evidence="2 3">CCMP1005</strain>
    </source>
</reference>
<dbReference type="EMBL" id="AGNL01022555">
    <property type="protein sequence ID" value="EJK59660.1"/>
    <property type="molecule type" value="Genomic_DNA"/>
</dbReference>
<name>K0S376_THAOC</name>